<name>A0A8I2C3J5_BRAEL</name>
<organism evidence="1 2">
    <name type="scientific">Bradyrhizobium elkanii</name>
    <dbReference type="NCBI Taxonomy" id="29448"/>
    <lineage>
        <taxon>Bacteria</taxon>
        <taxon>Pseudomonadati</taxon>
        <taxon>Pseudomonadota</taxon>
        <taxon>Alphaproteobacteria</taxon>
        <taxon>Hyphomicrobiales</taxon>
        <taxon>Nitrobacteraceae</taxon>
        <taxon>Bradyrhizobium</taxon>
    </lineage>
</organism>
<dbReference type="AlphaFoldDB" id="A0A8I2C3J5"/>
<evidence type="ECO:0000313" key="2">
    <source>
        <dbReference type="Proteomes" id="UP000673383"/>
    </source>
</evidence>
<comment type="caution">
    <text evidence="1">The sequence shown here is derived from an EMBL/GenBank/DDBJ whole genome shotgun (WGS) entry which is preliminary data.</text>
</comment>
<sequence length="350" mass="39962">MCNEAQRTHVHDAERDCNIPRDDRVSLQFDNAQVAAVLNILDKIAQATPVDNDDWQDLYAAEPYIRLKEREVSINRPFTDTDFKSFLLSSDTQRQRVALKHTLAAWCRLPLSAIGVSTLDYLPAHARIRARLFPVIKPAPNSFVHGASDDAMVFLYLDPTLRMPQVEALIVHELHHIGLYPFECESNQRQDLRPPVRRAVGFMRDFREGYAMLAAAGGSDVHPRHLDGAAERALWDRAMNDFGHELKAIESFLLDVVNERLAPAQSERIAMEFLGRQGPWYTVGWRMAAMVERRFGRDLLIDCMSDPRLLLLCYNSAAVIAGRDESAEEWPIWSMELMRALVPSRRETRP</sequence>
<accession>A0A8I2C3J5</accession>
<reference evidence="1" key="1">
    <citation type="submission" date="2021-02" db="EMBL/GenBank/DDBJ databases">
        <title>Genomic Encyclopedia of Type Strains, Phase IV (KMG-V): Genome sequencing to study the core and pangenomes of soil and plant-associated prokaryotes.</title>
        <authorList>
            <person name="Whitman W."/>
        </authorList>
    </citation>
    <scope>NUCLEOTIDE SEQUENCE</scope>
    <source>
        <strain evidence="1">USDA 406</strain>
    </source>
</reference>
<proteinExistence type="predicted"/>
<gene>
    <name evidence="1" type="ORF">JOH49_003402</name>
</gene>
<dbReference type="RefSeq" id="WP_129964744.1">
    <property type="nucleotide sequence ID" value="NZ_CP126003.1"/>
</dbReference>
<dbReference type="InterPro" id="IPR043754">
    <property type="entry name" value="DUF5700"/>
</dbReference>
<dbReference type="EMBL" id="JAFICZ010000001">
    <property type="protein sequence ID" value="MBP1293649.1"/>
    <property type="molecule type" value="Genomic_DNA"/>
</dbReference>
<dbReference type="Pfam" id="PF18958">
    <property type="entry name" value="DUF5700"/>
    <property type="match status" value="1"/>
</dbReference>
<dbReference type="Proteomes" id="UP000673383">
    <property type="component" value="Unassembled WGS sequence"/>
</dbReference>
<evidence type="ECO:0000313" key="1">
    <source>
        <dbReference type="EMBL" id="MBP1293649.1"/>
    </source>
</evidence>
<protein>
    <submittedName>
        <fullName evidence="1">Uncharacterized protein</fullName>
    </submittedName>
</protein>